<dbReference type="eggNOG" id="COG0834">
    <property type="taxonomic scope" value="Bacteria"/>
</dbReference>
<keyword evidence="1" id="KW-0732">Signal</keyword>
<protein>
    <recommendedName>
        <fullName evidence="2">Solute-binding protein family 3/N-terminal domain-containing protein</fullName>
    </recommendedName>
</protein>
<dbReference type="AlphaFoldDB" id="E8LT41"/>
<dbReference type="STRING" id="945543.VIBR0546_00675"/>
<evidence type="ECO:0000259" key="2">
    <source>
        <dbReference type="SMART" id="SM00062"/>
    </source>
</evidence>
<proteinExistence type="predicted"/>
<dbReference type="Gene3D" id="3.40.190.10">
    <property type="entry name" value="Periplasmic binding protein-like II"/>
    <property type="match status" value="2"/>
</dbReference>
<dbReference type="SUPFAM" id="SSF53850">
    <property type="entry name" value="Periplasmic binding protein-like II"/>
    <property type="match status" value="1"/>
</dbReference>
<dbReference type="RefSeq" id="WP_006878986.1">
    <property type="nucleotide sequence ID" value="NZ_AEVS01000049.1"/>
</dbReference>
<dbReference type="EMBL" id="AEVS01000049">
    <property type="protein sequence ID" value="EGA66234.1"/>
    <property type="molecule type" value="Genomic_DNA"/>
</dbReference>
<name>E8LT41_9VIBR</name>
<evidence type="ECO:0000256" key="1">
    <source>
        <dbReference type="SAM" id="SignalP"/>
    </source>
</evidence>
<keyword evidence="4" id="KW-1185">Reference proteome</keyword>
<feature type="signal peptide" evidence="1">
    <location>
        <begin position="1"/>
        <end position="17"/>
    </location>
</feature>
<dbReference type="Pfam" id="PF00497">
    <property type="entry name" value="SBP_bac_3"/>
    <property type="match status" value="1"/>
</dbReference>
<sequence length="254" mass="29045">MRLLTLISISFSFFAGAVSSSELNQLNYLTEQYPPYNYQQEDGVIQGIAVDVLTAASEHVDSPVSLDMIKVQPWPRAYRSALIKPDTVLFSTTRTQLREHIFQWAGPISSTRIVVLAKRERNITINQTISLAQYRIGVIRDDVGEQLLLELGVPRDSMIESSVPDTLASQLVKDRIDLWAYEENVAKWWLKKGGYNTDEYEVVYVLREGELYFAFNLEVDQQMVSQLQKGLDAIKKTNQQGGVSRYQQILDKYR</sequence>
<accession>E8LT41</accession>
<evidence type="ECO:0000313" key="4">
    <source>
        <dbReference type="Proteomes" id="UP000004371"/>
    </source>
</evidence>
<dbReference type="PANTHER" id="PTHR38834">
    <property type="entry name" value="PERIPLASMIC SUBSTRATE BINDING PROTEIN FAMILY 3"/>
    <property type="match status" value="1"/>
</dbReference>
<dbReference type="InterPro" id="IPR001638">
    <property type="entry name" value="Solute-binding_3/MltF_N"/>
</dbReference>
<dbReference type="Proteomes" id="UP000004371">
    <property type="component" value="Unassembled WGS sequence"/>
</dbReference>
<dbReference type="PANTHER" id="PTHR38834:SF3">
    <property type="entry name" value="SOLUTE-BINDING PROTEIN FAMILY 3_N-TERMINAL DOMAIN-CONTAINING PROTEIN"/>
    <property type="match status" value="1"/>
</dbReference>
<organism evidence="3 4">
    <name type="scientific">Vibrio brasiliensis LMG 20546</name>
    <dbReference type="NCBI Taxonomy" id="945543"/>
    <lineage>
        <taxon>Bacteria</taxon>
        <taxon>Pseudomonadati</taxon>
        <taxon>Pseudomonadota</taxon>
        <taxon>Gammaproteobacteria</taxon>
        <taxon>Vibrionales</taxon>
        <taxon>Vibrionaceae</taxon>
        <taxon>Vibrio</taxon>
        <taxon>Vibrio oreintalis group</taxon>
    </lineage>
</organism>
<gene>
    <name evidence="3" type="ORF">VIBR0546_00675</name>
</gene>
<feature type="chain" id="PRO_5003227505" description="Solute-binding protein family 3/N-terminal domain-containing protein" evidence="1">
    <location>
        <begin position="18"/>
        <end position="254"/>
    </location>
</feature>
<comment type="caution">
    <text evidence="3">The sequence shown here is derived from an EMBL/GenBank/DDBJ whole genome shotgun (WGS) entry which is preliminary data.</text>
</comment>
<dbReference type="SMART" id="SM00062">
    <property type="entry name" value="PBPb"/>
    <property type="match status" value="1"/>
</dbReference>
<reference evidence="3 4" key="1">
    <citation type="journal article" date="2012" name="Int. J. Syst. Evol. Microbiol.">
        <title>Vibrio caribbeanicus sp. nov., isolated from the marine sponge Scleritoderma cyanea.</title>
        <authorList>
            <person name="Hoffmann M."/>
            <person name="Monday S.R."/>
            <person name="Allard M.W."/>
            <person name="Strain E.A."/>
            <person name="Whittaker P."/>
            <person name="Naum M."/>
            <person name="McCarthy P.J."/>
            <person name="Lopez J.V."/>
            <person name="Fischer M."/>
            <person name="Brown E.W."/>
        </authorList>
    </citation>
    <scope>NUCLEOTIDE SEQUENCE [LARGE SCALE GENOMIC DNA]</scope>
    <source>
        <strain evidence="3 4">LMG 20546</strain>
    </source>
</reference>
<evidence type="ECO:0000313" key="3">
    <source>
        <dbReference type="EMBL" id="EGA66234.1"/>
    </source>
</evidence>
<dbReference type="OrthoDB" id="8587856at2"/>
<feature type="domain" description="Solute-binding protein family 3/N-terminal" evidence="2">
    <location>
        <begin position="25"/>
        <end position="253"/>
    </location>
</feature>